<dbReference type="EMBL" id="BMYP01000034">
    <property type="protein sequence ID" value="GHD79946.1"/>
    <property type="molecule type" value="Genomic_DNA"/>
</dbReference>
<gene>
    <name evidence="5 7" type="primary">queF</name>
    <name evidence="7" type="ORF">GCM10011419_23950</name>
</gene>
<dbReference type="InterPro" id="IPR029139">
    <property type="entry name" value="QueF_N"/>
</dbReference>
<evidence type="ECO:0000256" key="1">
    <source>
        <dbReference type="ARBA" id="ARBA00022490"/>
    </source>
</evidence>
<protein>
    <recommendedName>
        <fullName evidence="5">NADPH-dependent 7-cyano-7-deazaguanine reductase</fullName>
        <ecNumber evidence="5">1.7.1.13</ecNumber>
    </recommendedName>
    <alternativeName>
        <fullName evidence="5">7-cyano-7-carbaguanine reductase</fullName>
    </alternativeName>
    <alternativeName>
        <fullName evidence="5">NADPH-dependent nitrile oxidoreductase</fullName>
    </alternativeName>
    <alternativeName>
        <fullName evidence="5">PreQ(0) reductase</fullName>
    </alternativeName>
</protein>
<comment type="function">
    <text evidence="5">Catalyzes the NADPH-dependent reduction of 7-cyano-7-deazaguanine (preQ0) to 7-aminomethyl-7-deazaguanine (preQ1).</text>
</comment>
<dbReference type="HAMAP" id="MF_00817">
    <property type="entry name" value="QueF_type2"/>
    <property type="match status" value="1"/>
</dbReference>
<evidence type="ECO:0000259" key="6">
    <source>
        <dbReference type="Pfam" id="PF14819"/>
    </source>
</evidence>
<dbReference type="InterPro" id="IPR016428">
    <property type="entry name" value="QueF_type2"/>
</dbReference>
<feature type="binding site" evidence="5">
    <location>
        <begin position="255"/>
        <end position="256"/>
    </location>
    <ligand>
        <name>NADPH</name>
        <dbReference type="ChEBI" id="CHEBI:57783"/>
    </ligand>
</feature>
<feature type="binding site" evidence="5">
    <location>
        <begin position="226"/>
        <end position="227"/>
    </location>
    <ligand>
        <name>substrate</name>
    </ligand>
</feature>
<sequence length="281" mass="31257">MTMNPTYTPEFSPLGKKADYQDHYDASLLFPIARQQKRDEIGVVECALPFAGVDLWTGYEVSWLSGKGKPQVAIATFRIPADSPRLIESKSFKLYLNSYNQTRIASWQQVAAQLELDLSNAAGGKVTVSLLSPAEFGRERIVELAGESIDELDIEVDNYAPCPDALQADAANVVSEVLTSQLLKSNCLVTGQPDWGSVAISYTGPQIDRETLLRYLIGFRQHNEFHEQCVERIFVDVLRACAPSKLTVYARYTRRGGLDINPWRSNDPAAVVPDNTRTARQ</sequence>
<comment type="subcellular location">
    <subcellularLocation>
        <location evidence="5">Cytoplasm</location>
    </subcellularLocation>
</comment>
<dbReference type="Gene3D" id="3.30.1130.10">
    <property type="match status" value="2"/>
</dbReference>
<reference evidence="8" key="1">
    <citation type="journal article" date="2019" name="Int. J. Syst. Evol. Microbiol.">
        <title>The Global Catalogue of Microorganisms (GCM) 10K type strain sequencing project: providing services to taxonomists for standard genome sequencing and annotation.</title>
        <authorList>
            <consortium name="The Broad Institute Genomics Platform"/>
            <consortium name="The Broad Institute Genome Sequencing Center for Infectious Disease"/>
            <person name="Wu L."/>
            <person name="Ma J."/>
        </authorList>
    </citation>
    <scope>NUCLEOTIDE SEQUENCE [LARGE SCALE GENOMIC DNA]</scope>
    <source>
        <strain evidence="8">KCTC 23713</strain>
    </source>
</reference>
<accession>A0ABQ3HB49</accession>
<dbReference type="EC" id="1.7.1.13" evidence="5"/>
<organism evidence="7 8">
    <name type="scientific">Vogesella fluminis</name>
    <dbReference type="NCBI Taxonomy" id="1069161"/>
    <lineage>
        <taxon>Bacteria</taxon>
        <taxon>Pseudomonadati</taxon>
        <taxon>Pseudomonadota</taxon>
        <taxon>Betaproteobacteria</taxon>
        <taxon>Neisseriales</taxon>
        <taxon>Chromobacteriaceae</taxon>
        <taxon>Vogesella</taxon>
    </lineage>
</organism>
<feature type="domain" description="NADPH-dependent 7-cyano-7-deazaguanine reductase N-terminal" evidence="6">
    <location>
        <begin position="20"/>
        <end position="130"/>
    </location>
</feature>
<dbReference type="Proteomes" id="UP000662678">
    <property type="component" value="Unassembled WGS sequence"/>
</dbReference>
<dbReference type="PANTHER" id="PTHR34354">
    <property type="entry name" value="NADPH-DEPENDENT 7-CYANO-7-DEAZAGUANINE REDUCTASE"/>
    <property type="match status" value="1"/>
</dbReference>
<dbReference type="NCBIfam" id="TIGR03138">
    <property type="entry name" value="QueF"/>
    <property type="match status" value="1"/>
</dbReference>
<name>A0ABQ3HB49_9NEIS</name>
<keyword evidence="3 5" id="KW-0521">NADP</keyword>
<keyword evidence="2 5" id="KW-0671">Queuosine biosynthesis</keyword>
<comment type="pathway">
    <text evidence="5">tRNA modification; tRNA-queuosine biosynthesis.</text>
</comment>
<dbReference type="SUPFAM" id="SSF55620">
    <property type="entry name" value="Tetrahydrobiopterin biosynthesis enzymes-like"/>
    <property type="match status" value="1"/>
</dbReference>
<dbReference type="PANTHER" id="PTHR34354:SF1">
    <property type="entry name" value="NADPH-DEPENDENT 7-CYANO-7-DEAZAGUANINE REDUCTASE"/>
    <property type="match status" value="1"/>
</dbReference>
<dbReference type="Pfam" id="PF14489">
    <property type="entry name" value="QueF"/>
    <property type="match status" value="1"/>
</dbReference>
<keyword evidence="4 5" id="KW-0560">Oxidoreductase</keyword>
<evidence type="ECO:0000313" key="7">
    <source>
        <dbReference type="EMBL" id="GHD79946.1"/>
    </source>
</evidence>
<dbReference type="Pfam" id="PF14819">
    <property type="entry name" value="QueF_N"/>
    <property type="match status" value="1"/>
</dbReference>
<proteinExistence type="inferred from homology"/>
<feature type="active site" description="Thioimide intermediate" evidence="5">
    <location>
        <position position="187"/>
    </location>
</feature>
<feature type="active site" description="Proton donor" evidence="5">
    <location>
        <position position="194"/>
    </location>
</feature>
<keyword evidence="1 5" id="KW-0963">Cytoplasm</keyword>
<feature type="binding site" evidence="5">
    <location>
        <begin position="89"/>
        <end position="90"/>
    </location>
    <ligand>
        <name>NADPH</name>
        <dbReference type="ChEBI" id="CHEBI:57783"/>
    </ligand>
</feature>
<evidence type="ECO:0000256" key="5">
    <source>
        <dbReference type="HAMAP-Rule" id="MF_00817"/>
    </source>
</evidence>
<comment type="subunit">
    <text evidence="5">Homodimer.</text>
</comment>
<comment type="caution">
    <text evidence="7">The sequence shown here is derived from an EMBL/GenBank/DDBJ whole genome shotgun (WGS) entry which is preliminary data.</text>
</comment>
<evidence type="ECO:0000313" key="8">
    <source>
        <dbReference type="Proteomes" id="UP000662678"/>
    </source>
</evidence>
<keyword evidence="8" id="KW-1185">Reference proteome</keyword>
<dbReference type="InterPro" id="IPR029500">
    <property type="entry name" value="QueF"/>
</dbReference>
<dbReference type="InterPro" id="IPR050084">
    <property type="entry name" value="NADPH_dep_7-cyano-7-deazaG_red"/>
</dbReference>
<dbReference type="PIRSF" id="PIRSF004750">
    <property type="entry name" value="Nitrile_oxidored_YqcD_prd"/>
    <property type="match status" value="1"/>
</dbReference>
<comment type="catalytic activity">
    <reaction evidence="5">
        <text>7-aminomethyl-7-carbaguanine + 2 NADP(+) = 7-cyano-7-carbaguanine + 2 NADPH + 3 H(+)</text>
        <dbReference type="Rhea" id="RHEA:13409"/>
        <dbReference type="ChEBI" id="CHEBI:15378"/>
        <dbReference type="ChEBI" id="CHEBI:45075"/>
        <dbReference type="ChEBI" id="CHEBI:57783"/>
        <dbReference type="ChEBI" id="CHEBI:58349"/>
        <dbReference type="ChEBI" id="CHEBI:58703"/>
        <dbReference type="EC" id="1.7.1.13"/>
    </reaction>
</comment>
<dbReference type="InterPro" id="IPR043133">
    <property type="entry name" value="GTP-CH-I_C/QueF"/>
</dbReference>
<feature type="binding site" evidence="5">
    <location>
        <begin position="87"/>
        <end position="89"/>
    </location>
    <ligand>
        <name>substrate</name>
    </ligand>
</feature>
<evidence type="ECO:0000256" key="3">
    <source>
        <dbReference type="ARBA" id="ARBA00022857"/>
    </source>
</evidence>
<evidence type="ECO:0000256" key="2">
    <source>
        <dbReference type="ARBA" id="ARBA00022785"/>
    </source>
</evidence>
<evidence type="ECO:0000256" key="4">
    <source>
        <dbReference type="ARBA" id="ARBA00023002"/>
    </source>
</evidence>
<comment type="similarity">
    <text evidence="5">Belongs to the GTP cyclohydrolase I family. QueF type 2 subfamily.</text>
</comment>